<proteinExistence type="predicted"/>
<reference evidence="1" key="1">
    <citation type="submission" date="2022-08" db="EMBL/GenBank/DDBJ databases">
        <authorList>
            <person name="Kallberg Y."/>
            <person name="Tangrot J."/>
            <person name="Rosling A."/>
        </authorList>
    </citation>
    <scope>NUCLEOTIDE SEQUENCE</scope>
    <source>
        <strain evidence="1">Wild A</strain>
    </source>
</reference>
<evidence type="ECO:0000313" key="2">
    <source>
        <dbReference type="Proteomes" id="UP001153678"/>
    </source>
</evidence>
<comment type="caution">
    <text evidence="1">The sequence shown here is derived from an EMBL/GenBank/DDBJ whole genome shotgun (WGS) entry which is preliminary data.</text>
</comment>
<gene>
    <name evidence="1" type="ORF">FWILDA_LOCUS12722</name>
</gene>
<dbReference type="AlphaFoldDB" id="A0A9W4SZY0"/>
<dbReference type="Proteomes" id="UP001153678">
    <property type="component" value="Unassembled WGS sequence"/>
</dbReference>
<name>A0A9W4SZY0_9GLOM</name>
<accession>A0A9W4SZY0</accession>
<protein>
    <submittedName>
        <fullName evidence="1">10897_t:CDS:1</fullName>
    </submittedName>
</protein>
<evidence type="ECO:0000313" key="1">
    <source>
        <dbReference type="EMBL" id="CAI2186727.1"/>
    </source>
</evidence>
<dbReference type="EMBL" id="CAMKVN010004288">
    <property type="protein sequence ID" value="CAI2186727.1"/>
    <property type="molecule type" value="Genomic_DNA"/>
</dbReference>
<sequence>MDFSRHNDAINILSLLNEIFAASKPNTGYIDCYIALHNDDADLLKKKNLQIQILALGESNSGVASHYFYTGINAEPRSVTPEQYKCLNRDPSSNNIQVVLDNNQQRFNTFGETTLVHNTPFDRYQFGSILGEMPFLMRRSELKNNAWDEQTGSHLSTKICLLVCNNKVIWPVSAPITNAPFIDALMISAGWPTTPTEQPTHLSSLASIQFFACYTIRCSRQYEIMDENSQDPSIDHKINDVVESMINN</sequence>
<keyword evidence="2" id="KW-1185">Reference proteome</keyword>
<dbReference type="OrthoDB" id="6415790at2759"/>
<organism evidence="1 2">
    <name type="scientific">Funneliformis geosporum</name>
    <dbReference type="NCBI Taxonomy" id="1117311"/>
    <lineage>
        <taxon>Eukaryota</taxon>
        <taxon>Fungi</taxon>
        <taxon>Fungi incertae sedis</taxon>
        <taxon>Mucoromycota</taxon>
        <taxon>Glomeromycotina</taxon>
        <taxon>Glomeromycetes</taxon>
        <taxon>Glomerales</taxon>
        <taxon>Glomeraceae</taxon>
        <taxon>Funneliformis</taxon>
    </lineage>
</organism>